<dbReference type="PROSITE" id="PS51257">
    <property type="entry name" value="PROKAR_LIPOPROTEIN"/>
    <property type="match status" value="1"/>
</dbReference>
<name>A0A7C5H9T1_9CHLB</name>
<evidence type="ECO:0000313" key="1">
    <source>
        <dbReference type="EMBL" id="HHE07592.1"/>
    </source>
</evidence>
<accession>A0A7C5H9T1</accession>
<dbReference type="EMBL" id="DRSK01000092">
    <property type="protein sequence ID" value="HHE07592.1"/>
    <property type="molecule type" value="Genomic_DNA"/>
</dbReference>
<sequence length="78" mass="8340">MLKGLSEPASTCCSIFGCAALTAGCTIQPFQPLFGDGVEQVPELLPSCVFPSFVPLGALLDDYPRLFGELSRELFDVL</sequence>
<dbReference type="AlphaFoldDB" id="A0A7C5H9T1"/>
<proteinExistence type="predicted"/>
<organism evidence="1">
    <name type="scientific">Chlorobaculum parvum</name>
    <dbReference type="NCBI Taxonomy" id="274539"/>
    <lineage>
        <taxon>Bacteria</taxon>
        <taxon>Pseudomonadati</taxon>
        <taxon>Chlorobiota</taxon>
        <taxon>Chlorobiia</taxon>
        <taxon>Chlorobiales</taxon>
        <taxon>Chlorobiaceae</taxon>
        <taxon>Chlorobaculum</taxon>
    </lineage>
</organism>
<protein>
    <submittedName>
        <fullName evidence="1">Uncharacterized protein</fullName>
    </submittedName>
</protein>
<gene>
    <name evidence="1" type="ORF">ENL01_01520</name>
</gene>
<comment type="caution">
    <text evidence="1">The sequence shown here is derived from an EMBL/GenBank/DDBJ whole genome shotgun (WGS) entry which is preliminary data.</text>
</comment>
<dbReference type="Proteomes" id="UP000886059">
    <property type="component" value="Unassembled WGS sequence"/>
</dbReference>
<reference evidence="1" key="1">
    <citation type="journal article" date="2020" name="mSystems">
        <title>Genome- and Community-Level Interaction Insights into Carbon Utilization and Element Cycling Functions of Hydrothermarchaeota in Hydrothermal Sediment.</title>
        <authorList>
            <person name="Zhou Z."/>
            <person name="Liu Y."/>
            <person name="Xu W."/>
            <person name="Pan J."/>
            <person name="Luo Z.H."/>
            <person name="Li M."/>
        </authorList>
    </citation>
    <scope>NUCLEOTIDE SEQUENCE [LARGE SCALE GENOMIC DNA]</scope>
    <source>
        <strain evidence="1">HyVt-628</strain>
    </source>
</reference>